<name>A0ABV0KRU9_9CYAN</name>
<dbReference type="EMBL" id="JAMPLM010000049">
    <property type="protein sequence ID" value="MEP1061958.1"/>
    <property type="molecule type" value="Genomic_DNA"/>
</dbReference>
<dbReference type="RefSeq" id="WP_190448445.1">
    <property type="nucleotide sequence ID" value="NZ_JAMPLM010000049.1"/>
</dbReference>
<accession>A0ABV0KRU9</accession>
<protein>
    <submittedName>
        <fullName evidence="1">DUF2004 domain-containing protein</fullName>
    </submittedName>
</protein>
<gene>
    <name evidence="1" type="ORF">NDI38_26650</name>
</gene>
<organism evidence="1 2">
    <name type="scientific">Stenomitos frigidus AS-A4</name>
    <dbReference type="NCBI Taxonomy" id="2933935"/>
    <lineage>
        <taxon>Bacteria</taxon>
        <taxon>Bacillati</taxon>
        <taxon>Cyanobacteriota</taxon>
        <taxon>Cyanophyceae</taxon>
        <taxon>Leptolyngbyales</taxon>
        <taxon>Leptolyngbyaceae</taxon>
        <taxon>Stenomitos</taxon>
    </lineage>
</organism>
<sequence>MSKVKKESERRTALALAAIKRLFDDGNGNSGVSLFASHQLEERDAAYWKKHAGTPRSSVKQVVDGLKLCSHWGDEDEGSINTFDFTLPAEATDCLLSVRFDEDGEGEDISLES</sequence>
<evidence type="ECO:0000313" key="1">
    <source>
        <dbReference type="EMBL" id="MEP1061958.1"/>
    </source>
</evidence>
<comment type="caution">
    <text evidence="1">The sequence shown here is derived from an EMBL/GenBank/DDBJ whole genome shotgun (WGS) entry which is preliminary data.</text>
</comment>
<dbReference type="Proteomes" id="UP001476950">
    <property type="component" value="Unassembled WGS sequence"/>
</dbReference>
<keyword evidence="2" id="KW-1185">Reference proteome</keyword>
<evidence type="ECO:0000313" key="2">
    <source>
        <dbReference type="Proteomes" id="UP001476950"/>
    </source>
</evidence>
<proteinExistence type="predicted"/>
<reference evidence="1 2" key="1">
    <citation type="submission" date="2022-04" db="EMBL/GenBank/DDBJ databases">
        <title>Positive selection, recombination, and allopatry shape intraspecific diversity of widespread and dominant cyanobacteria.</title>
        <authorList>
            <person name="Wei J."/>
            <person name="Shu W."/>
            <person name="Hu C."/>
        </authorList>
    </citation>
    <scope>NUCLEOTIDE SEQUENCE [LARGE SCALE GENOMIC DNA]</scope>
    <source>
        <strain evidence="1 2">AS-A4</strain>
    </source>
</reference>